<reference evidence="5" key="2">
    <citation type="submission" date="2020-06" db="EMBL/GenBank/DDBJ databases">
        <authorList>
            <person name="Sheffer M."/>
        </authorList>
    </citation>
    <scope>NUCLEOTIDE SEQUENCE</scope>
</reference>
<dbReference type="GO" id="GO:0005737">
    <property type="term" value="C:cytoplasm"/>
    <property type="evidence" value="ECO:0007669"/>
    <property type="project" value="TreeGrafter"/>
</dbReference>
<keyword evidence="6" id="KW-1185">Reference proteome</keyword>
<dbReference type="GO" id="GO:0009408">
    <property type="term" value="P:response to heat"/>
    <property type="evidence" value="ECO:0007669"/>
    <property type="project" value="TreeGrafter"/>
</dbReference>
<dbReference type="EMBL" id="JABXBU010002230">
    <property type="protein sequence ID" value="KAF8767633.1"/>
    <property type="molecule type" value="Genomic_DNA"/>
</dbReference>
<dbReference type="SUPFAM" id="SSF49764">
    <property type="entry name" value="HSP20-like chaperones"/>
    <property type="match status" value="1"/>
</dbReference>
<dbReference type="Proteomes" id="UP000807504">
    <property type="component" value="Unassembled WGS sequence"/>
</dbReference>
<accession>A0A8T0E778</accession>
<comment type="caution">
    <text evidence="5">The sequence shown here is derived from an EMBL/GenBank/DDBJ whole genome shotgun (WGS) entry which is preliminary data.</text>
</comment>
<organism evidence="5 6">
    <name type="scientific">Argiope bruennichi</name>
    <name type="common">Wasp spider</name>
    <name type="synonym">Aranea bruennichi</name>
    <dbReference type="NCBI Taxonomy" id="94029"/>
    <lineage>
        <taxon>Eukaryota</taxon>
        <taxon>Metazoa</taxon>
        <taxon>Ecdysozoa</taxon>
        <taxon>Arthropoda</taxon>
        <taxon>Chelicerata</taxon>
        <taxon>Arachnida</taxon>
        <taxon>Araneae</taxon>
        <taxon>Araneomorphae</taxon>
        <taxon>Entelegynae</taxon>
        <taxon>Araneoidea</taxon>
        <taxon>Araneidae</taxon>
        <taxon>Argiope</taxon>
    </lineage>
</organism>
<dbReference type="InterPro" id="IPR001436">
    <property type="entry name" value="Alpha-crystallin/sHSP_animal"/>
</dbReference>
<name>A0A8T0E778_ARGBR</name>
<evidence type="ECO:0000313" key="5">
    <source>
        <dbReference type="EMBL" id="KAF8767633.1"/>
    </source>
</evidence>
<feature type="domain" description="SHSP" evidence="4">
    <location>
        <begin position="161"/>
        <end position="268"/>
    </location>
</feature>
<dbReference type="PANTHER" id="PTHR45640:SF26">
    <property type="entry name" value="RE23625P"/>
    <property type="match status" value="1"/>
</dbReference>
<sequence length="325" mass="37625">MDPKCTRLLKGLREYIDVAEEEYMNKVYPKSIRELDSKVLAEIAATAAGDMAKTSIRLLKKLEKAGKTSRNIDQRYANIYDAISSTDENKIAEALQEQEISEFASTKKDKDVKCVKEQTFSKFESSDEEKIVEIVQEQEFSRRARLSSSTEERKATRTFHGVPSPSDCHAELSKERKKFQVQLNVSNFSPKDVEVKVHEKYLEIHAKHGRLMDEHGIISREFTRKFEIPDDVDPETFRALFDCYGVLHVEASFKQDRSKPRKVMILLDEETRGQYNVESFEDLGTEFEELIQSYIEDGYEMAEFARNLAKQYPSDYIPIEEVIND</sequence>
<gene>
    <name evidence="5" type="ORF">HNY73_020559</name>
</gene>
<dbReference type="CDD" id="cd06526">
    <property type="entry name" value="metazoan_ACD"/>
    <property type="match status" value="1"/>
</dbReference>
<dbReference type="InterPro" id="IPR002068">
    <property type="entry name" value="A-crystallin/Hsp20_dom"/>
</dbReference>
<dbReference type="InterPro" id="IPR008978">
    <property type="entry name" value="HSP20-like_chaperone"/>
</dbReference>
<dbReference type="Gene3D" id="2.60.40.790">
    <property type="match status" value="1"/>
</dbReference>
<dbReference type="PANTHER" id="PTHR45640">
    <property type="entry name" value="HEAT SHOCK PROTEIN HSP-12.2-RELATED"/>
    <property type="match status" value="1"/>
</dbReference>
<feature type="region of interest" description="Disordered" evidence="3">
    <location>
        <begin position="145"/>
        <end position="167"/>
    </location>
</feature>
<dbReference type="Pfam" id="PF00011">
    <property type="entry name" value="HSP20"/>
    <property type="match status" value="1"/>
</dbReference>
<evidence type="ECO:0000256" key="1">
    <source>
        <dbReference type="PROSITE-ProRule" id="PRU00285"/>
    </source>
</evidence>
<dbReference type="GO" id="GO:0005634">
    <property type="term" value="C:nucleus"/>
    <property type="evidence" value="ECO:0007669"/>
    <property type="project" value="TreeGrafter"/>
</dbReference>
<evidence type="ECO:0000259" key="4">
    <source>
        <dbReference type="PROSITE" id="PS01031"/>
    </source>
</evidence>
<protein>
    <submittedName>
        <fullName evidence="5">Alpha-crystallin B chain like protein</fullName>
    </submittedName>
</protein>
<dbReference type="PRINTS" id="PR00299">
    <property type="entry name" value="ACRYSTALLIN"/>
</dbReference>
<dbReference type="GO" id="GO:0042026">
    <property type="term" value="P:protein refolding"/>
    <property type="evidence" value="ECO:0007669"/>
    <property type="project" value="TreeGrafter"/>
</dbReference>
<comment type="similarity">
    <text evidence="1 2">Belongs to the small heat shock protein (HSP20) family.</text>
</comment>
<dbReference type="PROSITE" id="PS01031">
    <property type="entry name" value="SHSP"/>
    <property type="match status" value="1"/>
</dbReference>
<dbReference type="GO" id="GO:0051082">
    <property type="term" value="F:unfolded protein binding"/>
    <property type="evidence" value="ECO:0007669"/>
    <property type="project" value="TreeGrafter"/>
</dbReference>
<evidence type="ECO:0000313" key="6">
    <source>
        <dbReference type="Proteomes" id="UP000807504"/>
    </source>
</evidence>
<reference evidence="5" key="1">
    <citation type="journal article" date="2020" name="bioRxiv">
        <title>Chromosome-level reference genome of the European wasp spider Argiope bruennichi: a resource for studies on range expansion and evolutionary adaptation.</title>
        <authorList>
            <person name="Sheffer M.M."/>
            <person name="Hoppe A."/>
            <person name="Krehenwinkel H."/>
            <person name="Uhl G."/>
            <person name="Kuss A.W."/>
            <person name="Jensen L."/>
            <person name="Jensen C."/>
            <person name="Gillespie R.G."/>
            <person name="Hoff K.J."/>
            <person name="Prost S."/>
        </authorList>
    </citation>
    <scope>NUCLEOTIDE SEQUENCE</scope>
</reference>
<proteinExistence type="inferred from homology"/>
<dbReference type="AlphaFoldDB" id="A0A8T0E778"/>
<evidence type="ECO:0000256" key="3">
    <source>
        <dbReference type="SAM" id="MobiDB-lite"/>
    </source>
</evidence>
<evidence type="ECO:0000256" key="2">
    <source>
        <dbReference type="RuleBase" id="RU003616"/>
    </source>
</evidence>